<name>A0A559KJ43_9MOLU</name>
<keyword evidence="11" id="KW-1185">Reference proteome</keyword>
<dbReference type="RefSeq" id="WP_144658513.1">
    <property type="nucleotide sequence ID" value="NZ_VIAE01000009.1"/>
</dbReference>
<dbReference type="Pfam" id="PF05195">
    <property type="entry name" value="AMP_N"/>
    <property type="match status" value="1"/>
</dbReference>
<evidence type="ECO:0000256" key="1">
    <source>
        <dbReference type="ARBA" id="ARBA00001424"/>
    </source>
</evidence>
<reference evidence="10 11" key="1">
    <citation type="submission" date="2019-06" db="EMBL/GenBank/DDBJ databases">
        <title>Draft Genome Sequence of Candidatus Phytoplasma pini-Related Strain MDPP: A Resource for Comparative Genomics of Gymnosperm-infecting Phytoplasmas.</title>
        <authorList>
            <person name="Cai W."/>
            <person name="Costanzo S."/>
            <person name="Shao J."/>
            <person name="Zhao Y."/>
            <person name="Davis R."/>
        </authorList>
    </citation>
    <scope>NUCLEOTIDE SEQUENCE [LARGE SCALE GENOMIC DNA]</scope>
    <source>
        <strain evidence="10 11">MDPP</strain>
    </source>
</reference>
<organism evidence="10 11">
    <name type="scientific">Candidatus Phytoplasma pini</name>
    <dbReference type="NCBI Taxonomy" id="267362"/>
    <lineage>
        <taxon>Bacteria</taxon>
        <taxon>Bacillati</taxon>
        <taxon>Mycoplasmatota</taxon>
        <taxon>Mollicutes</taxon>
        <taxon>Acholeplasmatales</taxon>
        <taxon>Acholeplasmataceae</taxon>
        <taxon>Candidatus Phytoplasma</taxon>
    </lineage>
</organism>
<dbReference type="InterPro" id="IPR052433">
    <property type="entry name" value="X-Pro_dipept-like"/>
</dbReference>
<dbReference type="GO" id="GO:0005829">
    <property type="term" value="C:cytosol"/>
    <property type="evidence" value="ECO:0007669"/>
    <property type="project" value="TreeGrafter"/>
</dbReference>
<keyword evidence="6" id="KW-0378">Hydrolase</keyword>
<comment type="caution">
    <text evidence="10">The sequence shown here is derived from an EMBL/GenBank/DDBJ whole genome shotgun (WGS) entry which is preliminary data.</text>
</comment>
<evidence type="ECO:0000256" key="6">
    <source>
        <dbReference type="ARBA" id="ARBA00022801"/>
    </source>
</evidence>
<dbReference type="SUPFAM" id="SSF53092">
    <property type="entry name" value="Creatinase/prolidase N-terminal domain"/>
    <property type="match status" value="1"/>
</dbReference>
<accession>A0A559KJ43</accession>
<dbReference type="InterPro" id="IPR029149">
    <property type="entry name" value="Creatin/AminoP/Spt16_N"/>
</dbReference>
<dbReference type="InterPro" id="IPR036005">
    <property type="entry name" value="Creatinase/aminopeptidase-like"/>
</dbReference>
<evidence type="ECO:0000256" key="5">
    <source>
        <dbReference type="ARBA" id="ARBA00022723"/>
    </source>
</evidence>
<evidence type="ECO:0000256" key="4">
    <source>
        <dbReference type="ARBA" id="ARBA00012574"/>
    </source>
</evidence>
<dbReference type="GO" id="GO:0006508">
    <property type="term" value="P:proteolysis"/>
    <property type="evidence" value="ECO:0007669"/>
    <property type="project" value="TreeGrafter"/>
</dbReference>
<protein>
    <recommendedName>
        <fullName evidence="4">Xaa-Pro aminopeptidase</fullName>
        <ecNumber evidence="4">3.4.11.9</ecNumber>
    </recommendedName>
</protein>
<dbReference type="PANTHER" id="PTHR43226">
    <property type="entry name" value="XAA-PRO AMINOPEPTIDASE 3"/>
    <property type="match status" value="1"/>
</dbReference>
<dbReference type="AlphaFoldDB" id="A0A559KJ43"/>
<evidence type="ECO:0000313" key="11">
    <source>
        <dbReference type="Proteomes" id="UP000320078"/>
    </source>
</evidence>
<comment type="cofactor">
    <cofactor evidence="2">
        <name>Mn(2+)</name>
        <dbReference type="ChEBI" id="CHEBI:29035"/>
    </cofactor>
</comment>
<evidence type="ECO:0000256" key="2">
    <source>
        <dbReference type="ARBA" id="ARBA00001936"/>
    </source>
</evidence>
<sequence>MYSLFFQKNRQIFLSKIKSQSIALFFSGKSKSRTEDLKFPFEINRNFYYLTGIEQENVVLILIKEEQNTKTFLFLEKNNQIKSLWNGDSLSFEKASKISSIPLENCLEITTFKNFLNSMLNNMRYFFMNKIDNLYFDLSPFDKDETPSCALQKARMLINNFPYLKIHNSYPILSLLRQKKQSEEIEEIKKAVQIQKNILDKLVPKIKSSLFEYDISSFYHYLLEKQQLKPSFDTIAASGKNATIIHYSKKKGFLKKGEMLLLDAGVNYHNYASDVTRCYPINGQFTHQQKLIYELVLKTNKTMIKKVRPEHTWLEFNQYGRKILFEGLKKLDFLQEEKEFFRYCAHGLGHYLGLDVHDVGDNTKNIGENSIITVEPGLYFENLNLGIRIEDDILVTSKGNVNLTCEIPKEISEIEDLMSIKKINQIQFINGTQK</sequence>
<proteinExistence type="inferred from homology"/>
<comment type="catalytic activity">
    <reaction evidence="1">
        <text>Release of any N-terminal amino acid, including proline, that is linked to proline, even from a dipeptide or tripeptide.</text>
        <dbReference type="EC" id="3.4.11.9"/>
    </reaction>
</comment>
<dbReference type="InterPro" id="IPR007865">
    <property type="entry name" value="Aminopep_P_N"/>
</dbReference>
<keyword evidence="10" id="KW-0031">Aminopeptidase</keyword>
<evidence type="ECO:0000313" key="10">
    <source>
        <dbReference type="EMBL" id="TVY12144.1"/>
    </source>
</evidence>
<keyword evidence="5 8" id="KW-0479">Metal-binding</keyword>
<gene>
    <name evidence="10" type="primary">pepP</name>
    <name evidence="10" type="ORF">MDPP_00323</name>
</gene>
<dbReference type="PROSITE" id="PS00491">
    <property type="entry name" value="PROLINE_PEPTIDASE"/>
    <property type="match status" value="1"/>
</dbReference>
<feature type="domain" description="Aminopeptidase P N-terminal" evidence="9">
    <location>
        <begin position="2"/>
        <end position="137"/>
    </location>
</feature>
<keyword evidence="10" id="KW-0645">Protease</keyword>
<dbReference type="Gene3D" id="3.90.230.10">
    <property type="entry name" value="Creatinase/methionine aminopeptidase superfamily"/>
    <property type="match status" value="1"/>
</dbReference>
<dbReference type="EC" id="3.4.11.9" evidence="4"/>
<dbReference type="Gene3D" id="3.40.350.10">
    <property type="entry name" value="Creatinase/prolidase N-terminal domain"/>
    <property type="match status" value="1"/>
</dbReference>
<dbReference type="Proteomes" id="UP000320078">
    <property type="component" value="Unassembled WGS sequence"/>
</dbReference>
<evidence type="ECO:0000256" key="3">
    <source>
        <dbReference type="ARBA" id="ARBA00008766"/>
    </source>
</evidence>
<dbReference type="GO" id="GO:0070006">
    <property type="term" value="F:metalloaminopeptidase activity"/>
    <property type="evidence" value="ECO:0007669"/>
    <property type="project" value="InterPro"/>
</dbReference>
<dbReference type="Pfam" id="PF00557">
    <property type="entry name" value="Peptidase_M24"/>
    <property type="match status" value="1"/>
</dbReference>
<dbReference type="PANTHER" id="PTHR43226:SF4">
    <property type="entry name" value="XAA-PRO AMINOPEPTIDASE 3"/>
    <property type="match status" value="1"/>
</dbReference>
<dbReference type="SUPFAM" id="SSF55920">
    <property type="entry name" value="Creatinase/aminopeptidase"/>
    <property type="match status" value="1"/>
</dbReference>
<evidence type="ECO:0000256" key="8">
    <source>
        <dbReference type="RuleBase" id="RU000590"/>
    </source>
</evidence>
<dbReference type="OrthoDB" id="9806388at2"/>
<evidence type="ECO:0000259" key="9">
    <source>
        <dbReference type="SMART" id="SM01011"/>
    </source>
</evidence>
<dbReference type="InterPro" id="IPR001131">
    <property type="entry name" value="Peptidase_M24B_aminopep-P_CS"/>
</dbReference>
<comment type="similarity">
    <text evidence="3 8">Belongs to the peptidase M24B family.</text>
</comment>
<dbReference type="EMBL" id="VIAE01000009">
    <property type="protein sequence ID" value="TVY12144.1"/>
    <property type="molecule type" value="Genomic_DNA"/>
</dbReference>
<dbReference type="InterPro" id="IPR000994">
    <property type="entry name" value="Pept_M24"/>
</dbReference>
<dbReference type="GO" id="GO:0030145">
    <property type="term" value="F:manganese ion binding"/>
    <property type="evidence" value="ECO:0007669"/>
    <property type="project" value="InterPro"/>
</dbReference>
<dbReference type="SMART" id="SM01011">
    <property type="entry name" value="AMP_N"/>
    <property type="match status" value="1"/>
</dbReference>
<evidence type="ECO:0000256" key="7">
    <source>
        <dbReference type="ARBA" id="ARBA00023211"/>
    </source>
</evidence>
<keyword evidence="7" id="KW-0464">Manganese</keyword>